<gene>
    <name evidence="1" type="ORF">Maes01_02826</name>
</gene>
<organism evidence="1 2">
    <name type="scientific">Microbulbifer aestuariivivens</name>
    <dbReference type="NCBI Taxonomy" id="1908308"/>
    <lineage>
        <taxon>Bacteria</taxon>
        <taxon>Pseudomonadati</taxon>
        <taxon>Pseudomonadota</taxon>
        <taxon>Gammaproteobacteria</taxon>
        <taxon>Cellvibrionales</taxon>
        <taxon>Microbulbiferaceae</taxon>
        <taxon>Microbulbifer</taxon>
    </lineage>
</organism>
<accession>A0ABP9WSP4</accession>
<name>A0ABP9WSP4_9GAMM</name>
<sequence length="179" mass="19894">MWVRPPSRRVMRNLLISVFISFGLFSAQSIACSFAPGYYTFETEPEGFEMKMDKGLIAILPAPQVQIDKITRGSAAPGSSCDDAGMIHITIKWPSDSVYTLDEIGFYFQSENGLEPDLIFPLGPVRGKPEGNEVKFFFVWLDGHPKYQKPLNFNLNVFAINKGLQIGQPTTVKIEAGKG</sequence>
<keyword evidence="2" id="KW-1185">Reference proteome</keyword>
<evidence type="ECO:0000313" key="1">
    <source>
        <dbReference type="EMBL" id="GAA5526227.1"/>
    </source>
</evidence>
<protein>
    <submittedName>
        <fullName evidence="1">Uncharacterized protein</fullName>
    </submittedName>
</protein>
<reference evidence="1 2" key="1">
    <citation type="submission" date="2024-02" db="EMBL/GenBank/DDBJ databases">
        <title>Microbulbifer aestuariivivens NBRC 112533.</title>
        <authorList>
            <person name="Ichikawa N."/>
            <person name="Katano-Makiyama Y."/>
            <person name="Hidaka K."/>
        </authorList>
    </citation>
    <scope>NUCLEOTIDE SEQUENCE [LARGE SCALE GENOMIC DNA]</scope>
    <source>
        <strain evidence="1 2">NBRC 112533</strain>
    </source>
</reference>
<dbReference type="Proteomes" id="UP001408594">
    <property type="component" value="Unassembled WGS sequence"/>
</dbReference>
<comment type="caution">
    <text evidence="1">The sequence shown here is derived from an EMBL/GenBank/DDBJ whole genome shotgun (WGS) entry which is preliminary data.</text>
</comment>
<evidence type="ECO:0000313" key="2">
    <source>
        <dbReference type="Proteomes" id="UP001408594"/>
    </source>
</evidence>
<proteinExistence type="predicted"/>
<dbReference type="EMBL" id="BAABRT010000061">
    <property type="protein sequence ID" value="GAA5526227.1"/>
    <property type="molecule type" value="Genomic_DNA"/>
</dbReference>